<reference evidence="3" key="1">
    <citation type="submission" date="2018-06" db="EMBL/GenBank/DDBJ databases">
        <authorList>
            <person name="Zhirakovskaya E."/>
        </authorList>
    </citation>
    <scope>NUCLEOTIDE SEQUENCE</scope>
</reference>
<protein>
    <recommendedName>
        <fullName evidence="2">Response regulatory domain-containing protein</fullName>
    </recommendedName>
</protein>
<dbReference type="InterPro" id="IPR011006">
    <property type="entry name" value="CheY-like_superfamily"/>
</dbReference>
<proteinExistence type="predicted"/>
<dbReference type="SMART" id="SM00448">
    <property type="entry name" value="REC"/>
    <property type="match status" value="1"/>
</dbReference>
<accession>A0A3B1C5V0</accession>
<evidence type="ECO:0000256" key="1">
    <source>
        <dbReference type="ARBA" id="ARBA00022553"/>
    </source>
</evidence>
<dbReference type="SUPFAM" id="SSF52172">
    <property type="entry name" value="CheY-like"/>
    <property type="match status" value="1"/>
</dbReference>
<dbReference type="GO" id="GO:0000160">
    <property type="term" value="P:phosphorelay signal transduction system"/>
    <property type="evidence" value="ECO:0007669"/>
    <property type="project" value="InterPro"/>
</dbReference>
<dbReference type="InterPro" id="IPR001789">
    <property type="entry name" value="Sig_transdc_resp-reg_receiver"/>
</dbReference>
<keyword evidence="1" id="KW-0597">Phosphoprotein</keyword>
<dbReference type="PROSITE" id="PS50110">
    <property type="entry name" value="RESPONSE_REGULATORY"/>
    <property type="match status" value="1"/>
</dbReference>
<dbReference type="Pfam" id="PF00072">
    <property type="entry name" value="Response_reg"/>
    <property type="match status" value="1"/>
</dbReference>
<dbReference type="PANTHER" id="PTHR44591">
    <property type="entry name" value="STRESS RESPONSE REGULATOR PROTEIN 1"/>
    <property type="match status" value="1"/>
</dbReference>
<name>A0A3B1C5V0_9ZZZZ</name>
<dbReference type="Gene3D" id="3.40.50.2300">
    <property type="match status" value="1"/>
</dbReference>
<evidence type="ECO:0000313" key="3">
    <source>
        <dbReference type="EMBL" id="VAX19424.1"/>
    </source>
</evidence>
<dbReference type="InterPro" id="IPR050595">
    <property type="entry name" value="Bact_response_regulator"/>
</dbReference>
<dbReference type="AlphaFoldDB" id="A0A3B1C5V0"/>
<organism evidence="3">
    <name type="scientific">hydrothermal vent metagenome</name>
    <dbReference type="NCBI Taxonomy" id="652676"/>
    <lineage>
        <taxon>unclassified sequences</taxon>
        <taxon>metagenomes</taxon>
        <taxon>ecological metagenomes</taxon>
    </lineage>
</organism>
<feature type="domain" description="Response regulatory" evidence="2">
    <location>
        <begin position="3"/>
        <end position="120"/>
    </location>
</feature>
<dbReference type="PANTHER" id="PTHR44591:SF23">
    <property type="entry name" value="CHEY SUBFAMILY"/>
    <property type="match status" value="1"/>
</dbReference>
<evidence type="ECO:0000259" key="2">
    <source>
        <dbReference type="PROSITE" id="PS50110"/>
    </source>
</evidence>
<dbReference type="EMBL" id="UOGC01000089">
    <property type="protein sequence ID" value="VAX19424.1"/>
    <property type="molecule type" value="Genomic_DNA"/>
</dbReference>
<sequence>MAQILVIEDDIQGREMLKQMLEMEGYGVAEAADGNEGATAFIEHSPELVITDIIMPNKGGLETIINLKRENPKVKIFAITGGGRVVKADFLTIAESIGATKTFKKPLDRHEIIAAVKEAVGEPALQ</sequence>
<gene>
    <name evidence="3" type="ORF">MNBD_NITROSPINAE01-1805</name>
</gene>